<dbReference type="OMA" id="YCLMEHY"/>
<evidence type="ECO:0000256" key="7">
    <source>
        <dbReference type="SAM" id="Phobius"/>
    </source>
</evidence>
<protein>
    <submittedName>
        <fullName evidence="10">Origin recognition complex subunit 3</fullName>
    </submittedName>
</protein>
<dbReference type="CDD" id="cd20704">
    <property type="entry name" value="Orc3"/>
    <property type="match status" value="2"/>
</dbReference>
<keyword evidence="7" id="KW-0812">Transmembrane</keyword>
<dbReference type="Pfam" id="PF18137">
    <property type="entry name" value="WHD_ORC"/>
    <property type="match status" value="1"/>
</dbReference>
<evidence type="ECO:0000256" key="3">
    <source>
        <dbReference type="ARBA" id="ARBA00022705"/>
    </source>
</evidence>
<dbReference type="InterPro" id="IPR020795">
    <property type="entry name" value="ORC3"/>
</dbReference>
<organism evidence="10 11">
    <name type="scientific">Cajanus cajan</name>
    <name type="common">Pigeon pea</name>
    <name type="synonym">Cajanus indicus</name>
    <dbReference type="NCBI Taxonomy" id="3821"/>
    <lineage>
        <taxon>Eukaryota</taxon>
        <taxon>Viridiplantae</taxon>
        <taxon>Streptophyta</taxon>
        <taxon>Embryophyta</taxon>
        <taxon>Tracheophyta</taxon>
        <taxon>Spermatophyta</taxon>
        <taxon>Magnoliopsida</taxon>
        <taxon>eudicotyledons</taxon>
        <taxon>Gunneridae</taxon>
        <taxon>Pentapetalae</taxon>
        <taxon>rosids</taxon>
        <taxon>fabids</taxon>
        <taxon>Fabales</taxon>
        <taxon>Fabaceae</taxon>
        <taxon>Papilionoideae</taxon>
        <taxon>50 kb inversion clade</taxon>
        <taxon>NPAAA clade</taxon>
        <taxon>indigoferoid/millettioid clade</taxon>
        <taxon>Phaseoleae</taxon>
        <taxon>Cajanus</taxon>
    </lineage>
</organism>
<keyword evidence="3" id="KW-0235">DNA replication</keyword>
<keyword evidence="5" id="KW-0539">Nucleus</keyword>
<dbReference type="AlphaFoldDB" id="A0A151TM72"/>
<dbReference type="GO" id="GO:0006270">
    <property type="term" value="P:DNA replication initiation"/>
    <property type="evidence" value="ECO:0007669"/>
    <property type="project" value="TreeGrafter"/>
</dbReference>
<dbReference type="Gramene" id="C.cajan_21117.t">
    <property type="protein sequence ID" value="C.cajan_21117.t"/>
    <property type="gene ID" value="C.cajan_21117"/>
</dbReference>
<dbReference type="STRING" id="3821.A0A151TM72"/>
<evidence type="ECO:0000256" key="6">
    <source>
        <dbReference type="SAM" id="MobiDB-lite"/>
    </source>
</evidence>
<dbReference type="GO" id="GO:0005664">
    <property type="term" value="C:nuclear origin of replication recognition complex"/>
    <property type="evidence" value="ECO:0007669"/>
    <property type="project" value="InterPro"/>
</dbReference>
<feature type="compositionally biased region" description="Basic residues" evidence="6">
    <location>
        <begin position="693"/>
        <end position="711"/>
    </location>
</feature>
<reference evidence="10 11" key="1">
    <citation type="journal article" date="2012" name="Nat. Biotechnol.">
        <title>Draft genome sequence of pigeonpea (Cajanus cajan), an orphan legume crop of resource-poor farmers.</title>
        <authorList>
            <person name="Varshney R.K."/>
            <person name="Chen W."/>
            <person name="Li Y."/>
            <person name="Bharti A.K."/>
            <person name="Saxena R.K."/>
            <person name="Schlueter J.A."/>
            <person name="Donoghue M.T."/>
            <person name="Azam S."/>
            <person name="Fan G."/>
            <person name="Whaley A.M."/>
            <person name="Farmer A.D."/>
            <person name="Sheridan J."/>
            <person name="Iwata A."/>
            <person name="Tuteja R."/>
            <person name="Penmetsa R.V."/>
            <person name="Wu W."/>
            <person name="Upadhyaya H.D."/>
            <person name="Yang S.P."/>
            <person name="Shah T."/>
            <person name="Saxena K.B."/>
            <person name="Michael T."/>
            <person name="McCombie W.R."/>
            <person name="Yang B."/>
            <person name="Zhang G."/>
            <person name="Yang H."/>
            <person name="Wang J."/>
            <person name="Spillane C."/>
            <person name="Cook D.R."/>
            <person name="May G.D."/>
            <person name="Xu X."/>
            <person name="Jackson S.A."/>
        </authorList>
    </citation>
    <scope>NUCLEOTIDE SEQUENCE [LARGE SCALE GENOMIC DNA]</scope>
    <source>
        <strain evidence="11">cv. Asha</strain>
    </source>
</reference>
<dbReference type="Proteomes" id="UP000075243">
    <property type="component" value="Chromosome 4"/>
</dbReference>
<accession>A0A151TM72</accession>
<dbReference type="EMBL" id="CM003606">
    <property type="protein sequence ID" value="KYP68128.1"/>
    <property type="molecule type" value="Genomic_DNA"/>
</dbReference>
<proteinExistence type="inferred from homology"/>
<evidence type="ECO:0000256" key="1">
    <source>
        <dbReference type="ARBA" id="ARBA00004123"/>
    </source>
</evidence>
<keyword evidence="4" id="KW-0238">DNA-binding</keyword>
<evidence type="ECO:0000256" key="2">
    <source>
        <dbReference type="ARBA" id="ARBA00010977"/>
    </source>
</evidence>
<evidence type="ECO:0000313" key="11">
    <source>
        <dbReference type="Proteomes" id="UP000075243"/>
    </source>
</evidence>
<dbReference type="PANTHER" id="PTHR12748:SF0">
    <property type="entry name" value="ORIGIN RECOGNITION COMPLEX SUBUNIT 3"/>
    <property type="match status" value="1"/>
</dbReference>
<feature type="transmembrane region" description="Helical" evidence="7">
    <location>
        <begin position="400"/>
        <end position="422"/>
    </location>
</feature>
<feature type="domain" description="Origin recognition complex subunit 3 winged helix C-terminal" evidence="9">
    <location>
        <begin position="629"/>
        <end position="756"/>
    </location>
</feature>
<keyword evidence="7" id="KW-1133">Transmembrane helix</keyword>
<dbReference type="GO" id="GO:0048527">
    <property type="term" value="P:lateral root development"/>
    <property type="evidence" value="ECO:0007669"/>
    <property type="project" value="EnsemblPlants"/>
</dbReference>
<dbReference type="GO" id="GO:0009744">
    <property type="term" value="P:response to sucrose"/>
    <property type="evidence" value="ECO:0007669"/>
    <property type="project" value="EnsemblPlants"/>
</dbReference>
<dbReference type="InterPro" id="IPR040855">
    <property type="entry name" value="ORC_WH_C"/>
</dbReference>
<evidence type="ECO:0000313" key="10">
    <source>
        <dbReference type="EMBL" id="KYP68128.1"/>
    </source>
</evidence>
<keyword evidence="11" id="KW-1185">Reference proteome</keyword>
<name>A0A151TM72_CAJCA</name>
<feature type="region of interest" description="Disordered" evidence="6">
    <location>
        <begin position="693"/>
        <end position="720"/>
    </location>
</feature>
<dbReference type="GO" id="GO:0031261">
    <property type="term" value="C:DNA replication preinitiation complex"/>
    <property type="evidence" value="ECO:0007669"/>
    <property type="project" value="TreeGrafter"/>
</dbReference>
<feature type="domain" description="Origin recognition complex subunit 3 N-terminal" evidence="8">
    <location>
        <begin position="53"/>
        <end position="361"/>
    </location>
</feature>
<comment type="subcellular location">
    <subcellularLocation>
        <location evidence="1">Nucleus</location>
    </subcellularLocation>
</comment>
<evidence type="ECO:0000256" key="5">
    <source>
        <dbReference type="ARBA" id="ARBA00023242"/>
    </source>
</evidence>
<dbReference type="GO" id="GO:0005656">
    <property type="term" value="C:nuclear pre-replicative complex"/>
    <property type="evidence" value="ECO:0007669"/>
    <property type="project" value="TreeGrafter"/>
</dbReference>
<comment type="similarity">
    <text evidence="2">Belongs to the ORC3 family.</text>
</comment>
<gene>
    <name evidence="10" type="ORF">KK1_021746</name>
</gene>
<evidence type="ECO:0000259" key="9">
    <source>
        <dbReference type="Pfam" id="PF18137"/>
    </source>
</evidence>
<dbReference type="Pfam" id="PF07034">
    <property type="entry name" value="ORC3_N"/>
    <property type="match status" value="1"/>
</dbReference>
<keyword evidence="7" id="KW-0472">Membrane</keyword>
<evidence type="ECO:0000256" key="4">
    <source>
        <dbReference type="ARBA" id="ARBA00023125"/>
    </source>
</evidence>
<sequence length="758" mass="85614">MAPFRSVSDSMPPSTTPEVIENDLQPFFVLHKASFRRKDRAPTAQAKLCKRSKLSSSSPESVKQLEGSVTKECDHHLFQQPQIEAFDIVWAKIECTIKDVLRDLNTSVFHDIQQWVLECFNATKLLGEPTISEATRSFPVLNNTPGKLFTALVSTRNIEYVDDILTFEELGNFLKSHGSHVAMLSSLEFSLKNGIAGCLKALLREFLGGAIDVADISILASWYREQVNYNKPLVLIINDLERCCGSVLTDFILMLSEWVVKVPIIFIFGVATTVDIPRNILSSHVLERLCPSRFMLGTPAERMDAIVEAVLVKHCSTFSISHKVAVFLRNYFINQDGTVTSIIRALKVACLLHFSMEPLMIDPCNSNFLEWISSISITISLTVSFINCNQAINKRFKCTVYICNFLTNTILTILIGVFTSFASNQCQFVDVANLQLMILIFPFVQCLYEAGKYSKVRLLDLFCEALCQDLYLSRVSDCHVGGEKDRGLSSTNDPCQQYSVMQSGGFIGQIVRKVRDLPTGALYQLIESWEKITADISESLTSSRSVNYIRMEIIGVLSLKCPIFAWRRSASKISINIDKDARMLNSQAISFLDCIVRNFLRPIEGMPFHEIFCFKNVEKLQLVLIGDPRRRIQVDLLEFHKILKCSCCSKSGNALLPSRHDSSIVYSLAQEHGDLINIHDWFQSFRSIVLQHKNKRKQKAKQSPSPKKRKVMNGSADQNESSIQARFCRAVTELQITGLVRMPSKRRRDFAQRVAFGL</sequence>
<feature type="transmembrane region" description="Helical" evidence="7">
    <location>
        <begin position="368"/>
        <end position="388"/>
    </location>
</feature>
<evidence type="ECO:0000259" key="8">
    <source>
        <dbReference type="Pfam" id="PF07034"/>
    </source>
</evidence>
<dbReference type="InterPro" id="IPR045667">
    <property type="entry name" value="ORC3_N"/>
</dbReference>
<dbReference type="PANTHER" id="PTHR12748">
    <property type="entry name" value="ORIGIN RECOGNITION COMPLEX SUBUNIT 3"/>
    <property type="match status" value="1"/>
</dbReference>
<dbReference type="GO" id="GO:0003688">
    <property type="term" value="F:DNA replication origin binding"/>
    <property type="evidence" value="ECO:0007669"/>
    <property type="project" value="TreeGrafter"/>
</dbReference>